<keyword evidence="4 6" id="KW-0472">Membrane</keyword>
<feature type="transmembrane region" description="Helical" evidence="6">
    <location>
        <begin position="186"/>
        <end position="205"/>
    </location>
</feature>
<dbReference type="PROSITE" id="PS50850">
    <property type="entry name" value="MFS"/>
    <property type="match status" value="1"/>
</dbReference>
<feature type="transmembrane region" description="Helical" evidence="6">
    <location>
        <begin position="390"/>
        <end position="410"/>
    </location>
</feature>
<keyword evidence="9" id="KW-1185">Reference proteome</keyword>
<name>A0A136JIA5_9PEZI</name>
<feature type="transmembrane region" description="Helical" evidence="6">
    <location>
        <begin position="459"/>
        <end position="478"/>
    </location>
</feature>
<evidence type="ECO:0000259" key="7">
    <source>
        <dbReference type="PROSITE" id="PS50850"/>
    </source>
</evidence>
<keyword evidence="3 6" id="KW-1133">Transmembrane helix</keyword>
<dbReference type="InterPro" id="IPR020846">
    <property type="entry name" value="MFS_dom"/>
</dbReference>
<feature type="transmembrane region" description="Helical" evidence="6">
    <location>
        <begin position="149"/>
        <end position="174"/>
    </location>
</feature>
<dbReference type="PANTHER" id="PTHR23501">
    <property type="entry name" value="MAJOR FACILITATOR SUPERFAMILY"/>
    <property type="match status" value="1"/>
</dbReference>
<feature type="compositionally biased region" description="Basic and acidic residues" evidence="5">
    <location>
        <begin position="625"/>
        <end position="644"/>
    </location>
</feature>
<evidence type="ECO:0000256" key="2">
    <source>
        <dbReference type="ARBA" id="ARBA00022692"/>
    </source>
</evidence>
<reference evidence="9" key="1">
    <citation type="submission" date="2016-02" db="EMBL/GenBank/DDBJ databases">
        <title>Draft genome sequence of Microdochium bolleyi, a fungal endophyte of beachgrass.</title>
        <authorList>
            <consortium name="DOE Joint Genome Institute"/>
            <person name="David A.S."/>
            <person name="May G."/>
            <person name="Haridas S."/>
            <person name="Lim J."/>
            <person name="Wang M."/>
            <person name="Labutti K."/>
            <person name="Lipzen A."/>
            <person name="Barry K."/>
            <person name="Grigoriev I.V."/>
        </authorList>
    </citation>
    <scope>NUCLEOTIDE SEQUENCE [LARGE SCALE GENOMIC DNA]</scope>
    <source>
        <strain evidence="9">J235TASD1</strain>
    </source>
</reference>
<feature type="transmembrane region" description="Helical" evidence="6">
    <location>
        <begin position="79"/>
        <end position="96"/>
    </location>
</feature>
<keyword evidence="2 6" id="KW-0812">Transmembrane</keyword>
<feature type="transmembrane region" description="Helical" evidence="6">
    <location>
        <begin position="301"/>
        <end position="321"/>
    </location>
</feature>
<dbReference type="GO" id="GO:0022857">
    <property type="term" value="F:transmembrane transporter activity"/>
    <property type="evidence" value="ECO:0007669"/>
    <property type="project" value="InterPro"/>
</dbReference>
<dbReference type="PANTHER" id="PTHR23501:SF39">
    <property type="entry name" value="MULTIDRUG TRANSPORTER, PUTATIVE (AFU_ORTHOLOGUE AFUA_1G05010)-RELATED"/>
    <property type="match status" value="1"/>
</dbReference>
<feature type="transmembrane region" description="Helical" evidence="6">
    <location>
        <begin position="108"/>
        <end position="129"/>
    </location>
</feature>
<dbReference type="EMBL" id="KQ964245">
    <property type="protein sequence ID" value="KXJ96882.1"/>
    <property type="molecule type" value="Genomic_DNA"/>
</dbReference>
<evidence type="ECO:0000256" key="1">
    <source>
        <dbReference type="ARBA" id="ARBA00004141"/>
    </source>
</evidence>
<evidence type="ECO:0000256" key="5">
    <source>
        <dbReference type="SAM" id="MobiDB-lite"/>
    </source>
</evidence>
<dbReference type="AlphaFoldDB" id="A0A136JIA5"/>
<dbReference type="InterPro" id="IPR011701">
    <property type="entry name" value="MFS"/>
</dbReference>
<feature type="transmembrane region" description="Helical" evidence="6">
    <location>
        <begin position="430"/>
        <end position="447"/>
    </location>
</feature>
<dbReference type="Proteomes" id="UP000070501">
    <property type="component" value="Unassembled WGS sequence"/>
</dbReference>
<gene>
    <name evidence="8" type="ORF">Micbo1qcDRAFT_187108</name>
</gene>
<dbReference type="Gene3D" id="1.20.1720.10">
    <property type="entry name" value="Multidrug resistance protein D"/>
    <property type="match status" value="1"/>
</dbReference>
<evidence type="ECO:0000256" key="4">
    <source>
        <dbReference type="ARBA" id="ARBA00023136"/>
    </source>
</evidence>
<accession>A0A136JIA5</accession>
<dbReference type="Pfam" id="PF07690">
    <property type="entry name" value="MFS_1"/>
    <property type="match status" value="1"/>
</dbReference>
<feature type="transmembrane region" description="Helical" evidence="6">
    <location>
        <begin position="42"/>
        <end position="67"/>
    </location>
</feature>
<evidence type="ECO:0000256" key="3">
    <source>
        <dbReference type="ARBA" id="ARBA00022989"/>
    </source>
</evidence>
<feature type="transmembrane region" description="Helical" evidence="6">
    <location>
        <begin position="217"/>
        <end position="235"/>
    </location>
</feature>
<sequence length="747" mass="78684">MSALIAWPVSQSGPPCGHHVDPEPCPSCRAEKRAARIYRTKVICCLILPYALQALDTTLIASAFPWISLSFAAFSQQNWIVSAFNLTSAAFVPFWGQMADIFGRHAALQACMVIMLVGSAICVGSPSIIVTTASSSSASPTFVSATAAYGVFLLGRALQGLACAGLGVVIRVVLADKVSLAENARNTTIFTFTAGISYGLGPVVGGALTGRDWRWCFAINLPIAFAGMLVVYGILRGELLGPQSLPELERNGDGGAQADQDGCIAAAAAVPQRDQRHPQPRQGQRFLFVARLATVDVGGQLLFLFGFGLLILALTWGGAIYPWSHPAVLSPLIISVVMIAGWLVYEYLLSNNGGGNSSSKSAEHSMLRSQRWWSCQRPMMPWFLISNRNIGLLFYIQFATGMAMYCVLYFVNLYYTLVKQHTASEAGVQLLFYTPGLAVGVYLSMYLCNVYPRQTFHPLLLGSIIEAVGIGMLAWALHTESSKTIFGMMALTGAGTGLRFMPTSLHAIGMFPDHIATVVSLMNVALPFGGTLALTIMSAVFNNIANFTVSSEGSSQSLSGIAHGESGGSGEGGSGILSGLPLNESASVAASAKRGIVWAFVAIVPFMLLCVFAAATLGNVTVAKKKGERDNKGSGDMDGDEIRDQMRPAGGEVEANENTASPSVADTAANTASAARKTGLSAGAADGGSASGAVLVIHEPYLVYLLRRRRIGAFAGSTGADEVGTDRSGGRGENLDVEASLGRGERA</sequence>
<feature type="transmembrane region" description="Helical" evidence="6">
    <location>
        <begin position="596"/>
        <end position="622"/>
    </location>
</feature>
<feature type="transmembrane region" description="Helical" evidence="6">
    <location>
        <begin position="514"/>
        <end position="541"/>
    </location>
</feature>
<evidence type="ECO:0000313" key="9">
    <source>
        <dbReference type="Proteomes" id="UP000070501"/>
    </source>
</evidence>
<feature type="region of interest" description="Disordered" evidence="5">
    <location>
        <begin position="717"/>
        <end position="747"/>
    </location>
</feature>
<dbReference type="InParanoid" id="A0A136JIA5"/>
<proteinExistence type="predicted"/>
<organism evidence="8 9">
    <name type="scientific">Microdochium bolleyi</name>
    <dbReference type="NCBI Taxonomy" id="196109"/>
    <lineage>
        <taxon>Eukaryota</taxon>
        <taxon>Fungi</taxon>
        <taxon>Dikarya</taxon>
        <taxon>Ascomycota</taxon>
        <taxon>Pezizomycotina</taxon>
        <taxon>Sordariomycetes</taxon>
        <taxon>Xylariomycetidae</taxon>
        <taxon>Xylariales</taxon>
        <taxon>Microdochiaceae</taxon>
        <taxon>Microdochium</taxon>
    </lineage>
</organism>
<dbReference type="InterPro" id="IPR036259">
    <property type="entry name" value="MFS_trans_sf"/>
</dbReference>
<feature type="region of interest" description="Disordered" evidence="5">
    <location>
        <begin position="624"/>
        <end position="644"/>
    </location>
</feature>
<feature type="transmembrane region" description="Helical" evidence="6">
    <location>
        <begin position="327"/>
        <end position="348"/>
    </location>
</feature>
<feature type="domain" description="Major facilitator superfamily (MFS) profile" evidence="7">
    <location>
        <begin position="42"/>
        <end position="617"/>
    </location>
</feature>
<evidence type="ECO:0000256" key="6">
    <source>
        <dbReference type="SAM" id="Phobius"/>
    </source>
</evidence>
<feature type="compositionally biased region" description="Basic and acidic residues" evidence="5">
    <location>
        <begin position="724"/>
        <end position="734"/>
    </location>
</feature>
<dbReference type="GO" id="GO:0005886">
    <property type="term" value="C:plasma membrane"/>
    <property type="evidence" value="ECO:0007669"/>
    <property type="project" value="TreeGrafter"/>
</dbReference>
<protein>
    <submittedName>
        <fullName evidence="8">Major facilitator superfamily domain-containing protein</fullName>
    </submittedName>
</protein>
<evidence type="ECO:0000313" key="8">
    <source>
        <dbReference type="EMBL" id="KXJ96882.1"/>
    </source>
</evidence>
<dbReference type="OrthoDB" id="6770063at2759"/>
<comment type="subcellular location">
    <subcellularLocation>
        <location evidence="1">Membrane</location>
        <topology evidence="1">Multi-pass membrane protein</topology>
    </subcellularLocation>
</comment>
<dbReference type="SUPFAM" id="SSF103473">
    <property type="entry name" value="MFS general substrate transporter"/>
    <property type="match status" value="1"/>
</dbReference>